<evidence type="ECO:0000313" key="3">
    <source>
        <dbReference type="Proteomes" id="UP000183918"/>
    </source>
</evidence>
<dbReference type="AlphaFoldDB" id="A0A1H3FWX8"/>
<keyword evidence="3" id="KW-1185">Reference proteome</keyword>
<proteinExistence type="predicted"/>
<keyword evidence="1" id="KW-0472">Membrane</keyword>
<evidence type="ECO:0000313" key="2">
    <source>
        <dbReference type="EMBL" id="SDX95471.1"/>
    </source>
</evidence>
<protein>
    <submittedName>
        <fullName evidence="2">Uncharacterized protein</fullName>
    </submittedName>
</protein>
<evidence type="ECO:0000256" key="1">
    <source>
        <dbReference type="SAM" id="Phobius"/>
    </source>
</evidence>
<dbReference type="RefSeq" id="WP_074715749.1">
    <property type="nucleotide sequence ID" value="NZ_FNPG01000005.1"/>
</dbReference>
<sequence>MTPAVEVIIAWLVWFLIGRILIKGLVAIEKNEKVSKKLKRLYMLFICIAQVVMIVIFYFCFFSKLRR</sequence>
<name>A0A1H3FWX8_9FIRM</name>
<dbReference type="Proteomes" id="UP000183918">
    <property type="component" value="Unassembled WGS sequence"/>
</dbReference>
<dbReference type="STRING" id="1122142.SAMN02910414_00415"/>
<keyword evidence="1" id="KW-1133">Transmembrane helix</keyword>
<keyword evidence="1" id="KW-0812">Transmembrane</keyword>
<feature type="transmembrane region" description="Helical" evidence="1">
    <location>
        <begin position="40"/>
        <end position="61"/>
    </location>
</feature>
<reference evidence="2 3" key="1">
    <citation type="submission" date="2016-10" db="EMBL/GenBank/DDBJ databases">
        <authorList>
            <person name="de Groot N.N."/>
        </authorList>
    </citation>
    <scope>NUCLEOTIDE SEQUENCE [LARGE SCALE GENOMIC DNA]</scope>
    <source>
        <strain evidence="2 3">DSM 14045</strain>
    </source>
</reference>
<accession>A0A1H3FWX8</accession>
<dbReference type="OrthoDB" id="9973981at2"/>
<dbReference type="EMBL" id="FNPG01000005">
    <property type="protein sequence ID" value="SDX95471.1"/>
    <property type="molecule type" value="Genomic_DNA"/>
</dbReference>
<organism evidence="2 3">
    <name type="scientific">Lachnobacterium bovis DSM 14045</name>
    <dbReference type="NCBI Taxonomy" id="1122142"/>
    <lineage>
        <taxon>Bacteria</taxon>
        <taxon>Bacillati</taxon>
        <taxon>Bacillota</taxon>
        <taxon>Clostridia</taxon>
        <taxon>Lachnospirales</taxon>
        <taxon>Lachnospiraceae</taxon>
        <taxon>Lachnobacterium</taxon>
    </lineage>
</organism>
<feature type="transmembrane region" description="Helical" evidence="1">
    <location>
        <begin position="7"/>
        <end position="28"/>
    </location>
</feature>
<gene>
    <name evidence="2" type="ORF">SAMN02910414_00415</name>
</gene>